<feature type="transmembrane region" description="Helical" evidence="1">
    <location>
        <begin position="129"/>
        <end position="146"/>
    </location>
</feature>
<keyword evidence="1" id="KW-0812">Transmembrane</keyword>
<dbReference type="Proteomes" id="UP000325055">
    <property type="component" value="Unassembled WGS sequence"/>
</dbReference>
<feature type="transmembrane region" description="Helical" evidence="1">
    <location>
        <begin position="38"/>
        <end position="60"/>
    </location>
</feature>
<feature type="transmembrane region" description="Helical" evidence="1">
    <location>
        <begin position="195"/>
        <end position="213"/>
    </location>
</feature>
<dbReference type="EMBL" id="VVYW01000004">
    <property type="protein sequence ID" value="KAA5410139.1"/>
    <property type="molecule type" value="Genomic_DNA"/>
</dbReference>
<accession>A0A5M6ABW5</accession>
<organism evidence="2 3">
    <name type="scientific">Bacteroides cellulosilyticus</name>
    <dbReference type="NCBI Taxonomy" id="246787"/>
    <lineage>
        <taxon>Bacteria</taxon>
        <taxon>Pseudomonadati</taxon>
        <taxon>Bacteroidota</taxon>
        <taxon>Bacteroidia</taxon>
        <taxon>Bacteroidales</taxon>
        <taxon>Bacteroidaceae</taxon>
        <taxon>Bacteroides</taxon>
    </lineage>
</organism>
<protein>
    <submittedName>
        <fullName evidence="2">Uncharacterized protein</fullName>
    </submittedName>
</protein>
<reference evidence="2 3" key="1">
    <citation type="journal article" date="2019" name="Nat. Med.">
        <title>A library of human gut bacterial isolates paired with longitudinal multiomics data enables mechanistic microbiome research.</title>
        <authorList>
            <person name="Poyet M."/>
            <person name="Groussin M."/>
            <person name="Gibbons S.M."/>
            <person name="Avila-Pacheco J."/>
            <person name="Jiang X."/>
            <person name="Kearney S.M."/>
            <person name="Perrotta A.R."/>
            <person name="Berdy B."/>
            <person name="Zhao S."/>
            <person name="Lieberman T.D."/>
            <person name="Swanson P.K."/>
            <person name="Smith M."/>
            <person name="Roesemann S."/>
            <person name="Alexander J.E."/>
            <person name="Rich S.A."/>
            <person name="Livny J."/>
            <person name="Vlamakis H."/>
            <person name="Clish C."/>
            <person name="Bullock K."/>
            <person name="Deik A."/>
            <person name="Scott J."/>
            <person name="Pierce K.A."/>
            <person name="Xavier R.J."/>
            <person name="Alm E.J."/>
        </authorList>
    </citation>
    <scope>NUCLEOTIDE SEQUENCE [LARGE SCALE GENOMIC DNA]</scope>
    <source>
        <strain evidence="2 3">BIOML-A7</strain>
    </source>
</reference>
<proteinExistence type="predicted"/>
<dbReference type="AlphaFoldDB" id="A0A5M6ABW5"/>
<comment type="caution">
    <text evidence="2">The sequence shown here is derived from an EMBL/GenBank/DDBJ whole genome shotgun (WGS) entry which is preliminary data.</text>
</comment>
<keyword evidence="1" id="KW-1133">Transmembrane helix</keyword>
<evidence type="ECO:0000256" key="1">
    <source>
        <dbReference type="SAM" id="Phobius"/>
    </source>
</evidence>
<feature type="transmembrane region" description="Helical" evidence="1">
    <location>
        <begin position="76"/>
        <end position="97"/>
    </location>
</feature>
<dbReference type="RefSeq" id="WP_007212985.1">
    <property type="nucleotide sequence ID" value="NZ_JADPCK010000033.1"/>
</dbReference>
<sequence length="235" mass="27170">MENNMLKFIDSINLRTAIIWTIIITLLIDIISRFTENAIPTIATNGLFLLIVNFCFYFILLKKTLKNSDKEQKLKFILLIGSALLLISQFIILYDIYGVIHSSWGMFVSAAPAEKWGEYMYSVTYPKTILFSVLGGGLIIYFFYLLSKYTYPELKFAIRFLGIWSIVCNWITSTIITTAIVLLSIDDTSIDIETIIKYNINIFQYIALLLLYNKADKITYELKDKPESLNKEIER</sequence>
<feature type="transmembrane region" description="Helical" evidence="1">
    <location>
        <begin position="158"/>
        <end position="183"/>
    </location>
</feature>
<feature type="transmembrane region" description="Helical" evidence="1">
    <location>
        <begin position="12"/>
        <end position="32"/>
    </location>
</feature>
<keyword evidence="1" id="KW-0472">Membrane</keyword>
<evidence type="ECO:0000313" key="3">
    <source>
        <dbReference type="Proteomes" id="UP000325055"/>
    </source>
</evidence>
<name>A0A5M6ABW5_9BACE</name>
<evidence type="ECO:0000313" key="2">
    <source>
        <dbReference type="EMBL" id="KAA5410139.1"/>
    </source>
</evidence>
<gene>
    <name evidence="2" type="ORF">F2Y86_05415</name>
</gene>